<organism evidence="2 3">
    <name type="scientific">Hanamia caeni</name>
    <dbReference type="NCBI Taxonomy" id="2294116"/>
    <lineage>
        <taxon>Bacteria</taxon>
        <taxon>Pseudomonadati</taxon>
        <taxon>Bacteroidota</taxon>
        <taxon>Chitinophagia</taxon>
        <taxon>Chitinophagales</taxon>
        <taxon>Chitinophagaceae</taxon>
        <taxon>Hanamia</taxon>
    </lineage>
</organism>
<evidence type="ECO:0000313" key="2">
    <source>
        <dbReference type="EMBL" id="RNI33692.1"/>
    </source>
</evidence>
<dbReference type="Proteomes" id="UP000267223">
    <property type="component" value="Unassembled WGS sequence"/>
</dbReference>
<dbReference type="EMBL" id="RJJR01000017">
    <property type="protein sequence ID" value="RNI33692.1"/>
    <property type="molecule type" value="Genomic_DNA"/>
</dbReference>
<evidence type="ECO:0000256" key="1">
    <source>
        <dbReference type="ARBA" id="ARBA00022801"/>
    </source>
</evidence>
<dbReference type="PANTHER" id="PTHR31956:SF1">
    <property type="entry name" value="NON-SPECIFIC PHOSPHOLIPASE C1"/>
    <property type="match status" value="1"/>
</dbReference>
<dbReference type="PANTHER" id="PTHR31956">
    <property type="entry name" value="NON-SPECIFIC PHOSPHOLIPASE C4-RELATED"/>
    <property type="match status" value="1"/>
</dbReference>
<dbReference type="InterPro" id="IPR017850">
    <property type="entry name" value="Alkaline_phosphatase_core_sf"/>
</dbReference>
<keyword evidence="1" id="KW-0378">Hydrolase</keyword>
<dbReference type="SUPFAM" id="SSF53649">
    <property type="entry name" value="Alkaline phosphatase-like"/>
    <property type="match status" value="1"/>
</dbReference>
<comment type="caution">
    <text evidence="2">The sequence shown here is derived from an EMBL/GenBank/DDBJ whole genome shotgun (WGS) entry which is preliminary data.</text>
</comment>
<dbReference type="Gene3D" id="3.40.720.10">
    <property type="entry name" value="Alkaline Phosphatase, subunit A"/>
    <property type="match status" value="1"/>
</dbReference>
<accession>A0A3M9N7A7</accession>
<reference evidence="2 3" key="1">
    <citation type="submission" date="2018-11" db="EMBL/GenBank/DDBJ databases">
        <title>Draft genome sequence of Ferruginibacter sp. BO-59.</title>
        <authorList>
            <person name="Im W.T."/>
        </authorList>
    </citation>
    <scope>NUCLEOTIDE SEQUENCE [LARGE SCALE GENOMIC DNA]</scope>
    <source>
        <strain evidence="2 3">BO-59</strain>
    </source>
</reference>
<sequence length="343" mass="38171">MENAVILLLTIVEAMVNFRISLESLGTFSKHKRLAMKRIIPALFLLGIIFISCRKAFVNSGYLTTGPSLDSITFSRPDHTVIVVEENHGYDQIVGSASAPFINQLIKRGALFTNSHGIGHPSQPNYLALFSGNIQGVKNDNCLKGQTPFTTPNLAASLLQNGFTFKGFAETMPSIGYADCQYKISALTNSYLYARKHAPWVNWSGVGKNNFPDSLSLPMSQFPDDYNKLPSLSFVIPDMDNDMHNSGKPGTAASIKKADDWLKNKLGDYISWAQQHNSLFILTFDEDDFTKRNHILTLFTGPMVKPGNYPEKINHYNLYNTIQAIYGLSTTGQNSTVIRDVWN</sequence>
<evidence type="ECO:0000313" key="3">
    <source>
        <dbReference type="Proteomes" id="UP000267223"/>
    </source>
</evidence>
<dbReference type="GO" id="GO:0042578">
    <property type="term" value="F:phosphoric ester hydrolase activity"/>
    <property type="evidence" value="ECO:0007669"/>
    <property type="project" value="UniProtKB-ARBA"/>
</dbReference>
<dbReference type="AlphaFoldDB" id="A0A3M9N7A7"/>
<protein>
    <submittedName>
        <fullName evidence="2">Acid phosphatase</fullName>
    </submittedName>
</protein>
<name>A0A3M9N7A7_9BACT</name>
<proteinExistence type="predicted"/>
<dbReference type="InterPro" id="IPR007312">
    <property type="entry name" value="Phosphoesterase"/>
</dbReference>
<dbReference type="Pfam" id="PF04185">
    <property type="entry name" value="Phosphoesterase"/>
    <property type="match status" value="1"/>
</dbReference>
<keyword evidence="3" id="KW-1185">Reference proteome</keyword>
<gene>
    <name evidence="2" type="ORF">EFY79_18235</name>
</gene>